<keyword evidence="3" id="KW-1185">Reference proteome</keyword>
<feature type="compositionally biased region" description="Polar residues" evidence="1">
    <location>
        <begin position="140"/>
        <end position="165"/>
    </location>
</feature>
<proteinExistence type="predicted"/>
<feature type="compositionally biased region" description="Polar residues" evidence="1">
    <location>
        <begin position="188"/>
        <end position="209"/>
    </location>
</feature>
<name>A0A2G5VNK5_9PELO</name>
<dbReference type="Proteomes" id="UP000230233">
    <property type="component" value="Chromosome I"/>
</dbReference>
<feature type="compositionally biased region" description="Polar residues" evidence="1">
    <location>
        <begin position="238"/>
        <end position="249"/>
    </location>
</feature>
<gene>
    <name evidence="2" type="primary">Cnig_chr_I.g3121</name>
    <name evidence="2" type="ORF">B9Z55_003121</name>
</gene>
<feature type="compositionally biased region" description="Basic and acidic residues" evidence="1">
    <location>
        <begin position="210"/>
        <end position="223"/>
    </location>
</feature>
<feature type="region of interest" description="Disordered" evidence="1">
    <location>
        <begin position="139"/>
        <end position="252"/>
    </location>
</feature>
<feature type="compositionally biased region" description="Polar residues" evidence="1">
    <location>
        <begin position="277"/>
        <end position="287"/>
    </location>
</feature>
<feature type="compositionally biased region" description="Basic and acidic residues" evidence="1">
    <location>
        <begin position="173"/>
        <end position="187"/>
    </location>
</feature>
<evidence type="ECO:0000313" key="3">
    <source>
        <dbReference type="Proteomes" id="UP000230233"/>
    </source>
</evidence>
<reference evidence="3" key="1">
    <citation type="submission" date="2017-10" db="EMBL/GenBank/DDBJ databases">
        <title>Rapid genome shrinkage in a self-fertile nematode reveals novel sperm competition proteins.</title>
        <authorList>
            <person name="Yin D."/>
            <person name="Schwarz E.M."/>
            <person name="Thomas C.G."/>
            <person name="Felde R.L."/>
            <person name="Korf I.F."/>
            <person name="Cutter A.D."/>
            <person name="Schartner C.M."/>
            <person name="Ralston E.J."/>
            <person name="Meyer B.J."/>
            <person name="Haag E.S."/>
        </authorList>
    </citation>
    <scope>NUCLEOTIDE SEQUENCE [LARGE SCALE GENOMIC DNA]</scope>
    <source>
        <strain evidence="3">JU1422</strain>
    </source>
</reference>
<feature type="region of interest" description="Disordered" evidence="1">
    <location>
        <begin position="265"/>
        <end position="287"/>
    </location>
</feature>
<evidence type="ECO:0000256" key="1">
    <source>
        <dbReference type="SAM" id="MobiDB-lite"/>
    </source>
</evidence>
<comment type="caution">
    <text evidence="2">The sequence shown here is derived from an EMBL/GenBank/DDBJ whole genome shotgun (WGS) entry which is preliminary data.</text>
</comment>
<feature type="compositionally biased region" description="Polar residues" evidence="1">
    <location>
        <begin position="1"/>
        <end position="28"/>
    </location>
</feature>
<protein>
    <submittedName>
        <fullName evidence="2">Uncharacterized protein</fullName>
    </submittedName>
</protein>
<feature type="compositionally biased region" description="Basic and acidic residues" evidence="1">
    <location>
        <begin position="47"/>
        <end position="64"/>
    </location>
</feature>
<dbReference type="AlphaFoldDB" id="A0A2G5VNK5"/>
<organism evidence="2 3">
    <name type="scientific">Caenorhabditis nigoni</name>
    <dbReference type="NCBI Taxonomy" id="1611254"/>
    <lineage>
        <taxon>Eukaryota</taxon>
        <taxon>Metazoa</taxon>
        <taxon>Ecdysozoa</taxon>
        <taxon>Nematoda</taxon>
        <taxon>Chromadorea</taxon>
        <taxon>Rhabditida</taxon>
        <taxon>Rhabditina</taxon>
        <taxon>Rhabditomorpha</taxon>
        <taxon>Rhabditoidea</taxon>
        <taxon>Rhabditidae</taxon>
        <taxon>Peloderinae</taxon>
        <taxon>Caenorhabditis</taxon>
    </lineage>
</organism>
<sequence>MNGRSTLSKATQQHGRQSDQITNGTWKVQQRVEGKNTINNLYAVMDEPSRHQRQQLDEKDESPRVGKKLQRCRRTQDKSQDDSSSSRSPEDVPSKSYGPMDIIVTTRIGNGDLSESWNSKVNDIRSGCCHQEEEIKPTAGTIQSRQLPSPINNSRCQVSSSQANCYQEEFADEGSRSSEEFLQKNSDEQNTQLCISESRSRRNTSQSHATDGRPRNPMEDVFKRNSLLAEGRSDSKHIWTTSSDPQECRTQPIKESVQDATTLIQATTSEESEVVRITQSTASQEDS</sequence>
<accession>A0A2G5VNK5</accession>
<evidence type="ECO:0000313" key="2">
    <source>
        <dbReference type="EMBL" id="PIC53405.1"/>
    </source>
</evidence>
<feature type="region of interest" description="Disordered" evidence="1">
    <location>
        <begin position="1"/>
        <end position="101"/>
    </location>
</feature>
<dbReference type="EMBL" id="PDUG01000001">
    <property type="protein sequence ID" value="PIC53405.1"/>
    <property type="molecule type" value="Genomic_DNA"/>
</dbReference>